<sequence>GVQKEEKKTLGESQNITCQFFSCSPMSSFLPLVPRTVKIVVHDGRNLDYRVPGSKKSAKTRRWRVIFLGGEKKQATGIIDAQDGYPRWDCEVQITTPKPVDSVSMLVIDGKERHVGQVIIPLAEIADVKTAPVLITANLRVVDLQPTKHNSTPCGQLSFWVWVVDFWPEGTIAGGSRSLSTSRSFKGSISQIGSALKSHSSHDGADHASRLGKLRNLKHKDKRSALGSAVGNGGASVISGYSLGDDLSANGVNEYGGRNESIISSHAMGWSSEIGAGSSMISSRADGTASQQQQQSRPSTVAASYNPLASPEEFQGNSRGSAKFASSWTLGTVEDSGLYAAAPSGDVLPPKPRGRRKSMLKKIKQKVSKSTTNLSELGHRIKSRKSSPEGNFENGGVDNAVVTDGHLGFTDSPMMPARQDRPMSVSRPASSQGQLTASPSTNFEQQEWGLPSTGHTDALGNISSKIGETPDGLHPEERAGKPKSEMTKRELVDLATLLEQRLIGTRTQLVRTHMEQNELNAKIEELNSELASARLQLTDLRNRLLEDNMTQYLEVGGGGSSSSHSLDTYLRPAHSELTVADYQRADSPHQSVTRLDQMKALFLGGASGRSAGGGGDSASVQNSPASTSNGLLSRAKALASKPFGVGASPGQPSVSAAPSQLPSGNPW</sequence>
<protein>
    <recommendedName>
        <fullName evidence="4">C2 domain-containing protein</fullName>
    </recommendedName>
</protein>
<dbReference type="AlphaFoldDB" id="A0A0X3P8U0"/>
<dbReference type="SUPFAM" id="SSF49562">
    <property type="entry name" value="C2 domain (Calcium/lipid-binding domain, CaLB)"/>
    <property type="match status" value="1"/>
</dbReference>
<evidence type="ECO:0000256" key="1">
    <source>
        <dbReference type="SAM" id="Coils"/>
    </source>
</evidence>
<dbReference type="EMBL" id="GEEE01015445">
    <property type="protein sequence ID" value="JAP47780.1"/>
    <property type="molecule type" value="Transcribed_RNA"/>
</dbReference>
<feature type="region of interest" description="Disordered" evidence="2">
    <location>
        <begin position="278"/>
        <end position="304"/>
    </location>
</feature>
<feature type="compositionally biased region" description="Polar residues" evidence="2">
    <location>
        <begin position="288"/>
        <end position="303"/>
    </location>
</feature>
<feature type="compositionally biased region" description="Polar residues" evidence="2">
    <location>
        <begin position="427"/>
        <end position="445"/>
    </location>
</feature>
<feature type="non-terminal residue" evidence="3">
    <location>
        <position position="1"/>
    </location>
</feature>
<feature type="region of interest" description="Disordered" evidence="2">
    <location>
        <begin position="609"/>
        <end position="667"/>
    </location>
</feature>
<dbReference type="InterPro" id="IPR035892">
    <property type="entry name" value="C2_domain_sf"/>
</dbReference>
<keyword evidence="1" id="KW-0175">Coiled coil</keyword>
<gene>
    <name evidence="3" type="ORF">TR153149</name>
</gene>
<feature type="region of interest" description="Disordered" evidence="2">
    <location>
        <begin position="340"/>
        <end position="396"/>
    </location>
</feature>
<feature type="coiled-coil region" evidence="1">
    <location>
        <begin position="509"/>
        <end position="543"/>
    </location>
</feature>
<feature type="compositionally biased region" description="Polar residues" evidence="2">
    <location>
        <begin position="650"/>
        <end position="667"/>
    </location>
</feature>
<feature type="region of interest" description="Disordered" evidence="2">
    <location>
        <begin position="414"/>
        <end position="487"/>
    </location>
</feature>
<evidence type="ECO:0000256" key="2">
    <source>
        <dbReference type="SAM" id="MobiDB-lite"/>
    </source>
</evidence>
<accession>A0A0X3P8U0</accession>
<evidence type="ECO:0000313" key="3">
    <source>
        <dbReference type="EMBL" id="JAP47780.1"/>
    </source>
</evidence>
<name>A0A0X3P8U0_SCHSO</name>
<evidence type="ECO:0008006" key="4">
    <source>
        <dbReference type="Google" id="ProtNLM"/>
    </source>
</evidence>
<feature type="compositionally biased region" description="Basic and acidic residues" evidence="2">
    <location>
        <begin position="471"/>
        <end position="487"/>
    </location>
</feature>
<feature type="compositionally biased region" description="Basic residues" evidence="2">
    <location>
        <begin position="352"/>
        <end position="367"/>
    </location>
</feature>
<proteinExistence type="predicted"/>
<organism evidence="3">
    <name type="scientific">Schistocephalus solidus</name>
    <name type="common">Tapeworm</name>
    <dbReference type="NCBI Taxonomy" id="70667"/>
    <lineage>
        <taxon>Eukaryota</taxon>
        <taxon>Metazoa</taxon>
        <taxon>Spiralia</taxon>
        <taxon>Lophotrochozoa</taxon>
        <taxon>Platyhelminthes</taxon>
        <taxon>Cestoda</taxon>
        <taxon>Eucestoda</taxon>
        <taxon>Diphyllobothriidea</taxon>
        <taxon>Diphyllobothriidae</taxon>
        <taxon>Schistocephalus</taxon>
    </lineage>
</organism>
<reference evidence="3" key="1">
    <citation type="submission" date="2016-01" db="EMBL/GenBank/DDBJ databases">
        <title>Reference transcriptome for the parasite Schistocephalus solidus: insights into the molecular evolution of parasitism.</title>
        <authorList>
            <person name="Hebert F.O."/>
            <person name="Grambauer S."/>
            <person name="Barber I."/>
            <person name="Landry C.R."/>
            <person name="Aubin-Horth N."/>
        </authorList>
    </citation>
    <scope>NUCLEOTIDE SEQUENCE</scope>
</reference>
<feature type="compositionally biased region" description="Polar residues" evidence="2">
    <location>
        <begin position="620"/>
        <end position="631"/>
    </location>
</feature>